<protein>
    <submittedName>
        <fullName evidence="1">Uncharacterized protein</fullName>
    </submittedName>
</protein>
<organism evidence="1">
    <name type="scientific">Roseihalotalea indica</name>
    <dbReference type="NCBI Taxonomy" id="2867963"/>
    <lineage>
        <taxon>Bacteria</taxon>
        <taxon>Pseudomonadati</taxon>
        <taxon>Bacteroidota</taxon>
        <taxon>Cytophagia</taxon>
        <taxon>Cytophagales</taxon>
        <taxon>Catalimonadaceae</taxon>
        <taxon>Roseihalotalea</taxon>
    </lineage>
</organism>
<accession>A0AA49GUD7</accession>
<reference evidence="1" key="1">
    <citation type="journal article" date="2023" name="Comput. Struct. Biotechnol. J.">
        <title>Discovery of a novel marine Bacteroidetes with a rich repertoire of carbohydrate-active enzymes.</title>
        <authorList>
            <person name="Chen B."/>
            <person name="Liu G."/>
            <person name="Chen Q."/>
            <person name="Wang H."/>
            <person name="Liu L."/>
            <person name="Tang K."/>
        </authorList>
    </citation>
    <scope>NUCLEOTIDE SEQUENCE</scope>
    <source>
        <strain evidence="1">TK19036</strain>
    </source>
</reference>
<sequence>MLQVNIIRSLGTLVAERYTSQHFKQLYAVKDLFVEVSYTASSEWKQADGMKYLNTTHSLQPYLDDIILLLD</sequence>
<dbReference type="AlphaFoldDB" id="A0AA49GUD7"/>
<name>A0AA49GUD7_9BACT</name>
<dbReference type="EMBL" id="CP120682">
    <property type="protein sequence ID" value="WKN39496.1"/>
    <property type="molecule type" value="Genomic_DNA"/>
</dbReference>
<proteinExistence type="predicted"/>
<gene>
    <name evidence="1" type="ORF">K4G66_12415</name>
</gene>
<reference evidence="1" key="2">
    <citation type="journal article" date="2024" name="Antonie Van Leeuwenhoek">
        <title>Roseihalotalea indica gen. nov., sp. nov., a halophilic Bacteroidetes from mesopelagic Southwest Indian Ocean with higher carbohydrate metabolic potential.</title>
        <authorList>
            <person name="Chen B."/>
            <person name="Zhang M."/>
            <person name="Lin D."/>
            <person name="Ye J."/>
            <person name="Tang K."/>
        </authorList>
    </citation>
    <scope>NUCLEOTIDE SEQUENCE</scope>
    <source>
        <strain evidence="1">TK19036</strain>
    </source>
</reference>
<evidence type="ECO:0000313" key="1">
    <source>
        <dbReference type="EMBL" id="WKN39496.1"/>
    </source>
</evidence>